<evidence type="ECO:0000256" key="3">
    <source>
        <dbReference type="PROSITE-ProRule" id="PRU00708"/>
    </source>
</evidence>
<organism evidence="5 6">
    <name type="scientific">Trapa incisa</name>
    <dbReference type="NCBI Taxonomy" id="236973"/>
    <lineage>
        <taxon>Eukaryota</taxon>
        <taxon>Viridiplantae</taxon>
        <taxon>Streptophyta</taxon>
        <taxon>Embryophyta</taxon>
        <taxon>Tracheophyta</taxon>
        <taxon>Spermatophyta</taxon>
        <taxon>Magnoliopsida</taxon>
        <taxon>eudicotyledons</taxon>
        <taxon>Gunneridae</taxon>
        <taxon>Pentapetalae</taxon>
        <taxon>rosids</taxon>
        <taxon>malvids</taxon>
        <taxon>Myrtales</taxon>
        <taxon>Lythraceae</taxon>
        <taxon>Trapa</taxon>
    </lineage>
</organism>
<feature type="repeat" description="PPR" evidence="3">
    <location>
        <begin position="268"/>
        <end position="302"/>
    </location>
</feature>
<accession>A0AAN7JIS7</accession>
<dbReference type="Pfam" id="PF13041">
    <property type="entry name" value="PPR_2"/>
    <property type="match status" value="2"/>
</dbReference>
<dbReference type="PANTHER" id="PTHR46128">
    <property type="entry name" value="MITOCHONDRIAL GROUP I INTRON SPLICING FACTOR CCM1"/>
    <property type="match status" value="1"/>
</dbReference>
<dbReference type="InterPro" id="IPR050872">
    <property type="entry name" value="PPR_P_subfamily"/>
</dbReference>
<feature type="repeat" description="PPR" evidence="3">
    <location>
        <begin position="338"/>
        <end position="372"/>
    </location>
</feature>
<evidence type="ECO:0000313" key="5">
    <source>
        <dbReference type="EMBL" id="KAK4745132.1"/>
    </source>
</evidence>
<dbReference type="InterPro" id="IPR011990">
    <property type="entry name" value="TPR-like_helical_dom_sf"/>
</dbReference>
<dbReference type="AlphaFoldDB" id="A0AAN7JIS7"/>
<protein>
    <recommendedName>
        <fullName evidence="4">PROP1-like PPR domain-containing protein</fullName>
    </recommendedName>
</protein>
<dbReference type="Gene3D" id="1.25.40.10">
    <property type="entry name" value="Tetratricopeptide repeat domain"/>
    <property type="match status" value="4"/>
</dbReference>
<evidence type="ECO:0000313" key="6">
    <source>
        <dbReference type="Proteomes" id="UP001345219"/>
    </source>
</evidence>
<comment type="similarity">
    <text evidence="1">Belongs to the PPR family. P subfamily.</text>
</comment>
<sequence length="677" mass="75714">MEFSSLAVAPNTLPCFTLASPLPPVSCVSTASAGARRAIHCAIGATPADKSSTAWKGQTHHSKDYLERQAAILEVQQSPDLVSALHRFDDMLKVQDLNLMLRYFGKLKRFQDLSKLFEWMRQSGNISASSYTSYITFTGKSLNPMKSLEIYKEISEHSLRTNTYICNAVLSCLVRTGRYNLSIKVFQEMKKDGLKPDVVTYSTLLSGCIKAKDGYLKAREVVGELENEGLKMDGVIYGTLLAVCASNSKCEEAENYFQRMKDEGLVPNEFHYSSLLNAYSIDGNCNKAEQLVQEMKSAGLEPNKVILTTLLKAYVKGGLFVKSRELLAELESMGHANDEIPYCLLMDGLAKAGHTDEAKLIFKRIADKSVKSDGYAHSIMILAFCRKGLLGEAKELAKDFEAKYNRYDIVILNSMLCAYCRVGDMESAMQTLKKMDELAISPDRYTFNILIKYFCKEGLYLLAYRTMQDMHSKGIQVDEGISSSLIFQLGNMKAYSEAFSVYNMLNYGKITMCKALHEKILHILVAGRLFKEAYLVVKDNVGSISKPSLKKFATAFMKSGNVNLINSTLEVLHASGYKIDQEVFHAAVSRYIVLPEKKDLLLQLLQWMPEQKYCVNSSTRELIMKNSHFFGGKLIKEVLIYHPRVPKAAGSYELQNKTLNNSNLRCGAGNHSHSVGT</sequence>
<name>A0AAN7JIS7_9MYRT</name>
<evidence type="ECO:0000256" key="2">
    <source>
        <dbReference type="ARBA" id="ARBA00022737"/>
    </source>
</evidence>
<dbReference type="InterPro" id="IPR002885">
    <property type="entry name" value="PPR_rpt"/>
</dbReference>
<feature type="repeat" description="PPR" evidence="3">
    <location>
        <begin position="443"/>
        <end position="477"/>
    </location>
</feature>
<proteinExistence type="inferred from homology"/>
<comment type="caution">
    <text evidence="5">The sequence shown here is derived from an EMBL/GenBank/DDBJ whole genome shotgun (WGS) entry which is preliminary data.</text>
</comment>
<dbReference type="PROSITE" id="PS51375">
    <property type="entry name" value="PPR"/>
    <property type="match status" value="7"/>
</dbReference>
<feature type="repeat" description="PPR" evidence="3">
    <location>
        <begin position="162"/>
        <end position="196"/>
    </location>
</feature>
<dbReference type="Pfam" id="PF01535">
    <property type="entry name" value="PPR"/>
    <property type="match status" value="1"/>
</dbReference>
<gene>
    <name evidence="5" type="ORF">SAY87_011444</name>
</gene>
<feature type="domain" description="PROP1-like PPR" evidence="4">
    <location>
        <begin position="227"/>
        <end position="362"/>
    </location>
</feature>
<evidence type="ECO:0000259" key="4">
    <source>
        <dbReference type="Pfam" id="PF17177"/>
    </source>
</evidence>
<keyword evidence="2" id="KW-0677">Repeat</keyword>
<dbReference type="InterPro" id="IPR033443">
    <property type="entry name" value="PROP1-like_PPR_dom"/>
</dbReference>
<evidence type="ECO:0000256" key="1">
    <source>
        <dbReference type="ARBA" id="ARBA00007626"/>
    </source>
</evidence>
<feature type="repeat" description="PPR" evidence="3">
    <location>
        <begin position="197"/>
        <end position="232"/>
    </location>
</feature>
<keyword evidence="6" id="KW-1185">Reference proteome</keyword>
<dbReference type="PANTHER" id="PTHR46128:SF329">
    <property type="entry name" value="MITOCHONDRIAL GROUP I INTRON SPLICING FACTOR DMR1"/>
    <property type="match status" value="1"/>
</dbReference>
<dbReference type="EMBL" id="JAXIOK010000022">
    <property type="protein sequence ID" value="KAK4745132.1"/>
    <property type="molecule type" value="Genomic_DNA"/>
</dbReference>
<feature type="repeat" description="PPR" evidence="3">
    <location>
        <begin position="233"/>
        <end position="267"/>
    </location>
</feature>
<dbReference type="Pfam" id="PF17177">
    <property type="entry name" value="PPR_long"/>
    <property type="match status" value="1"/>
</dbReference>
<reference evidence="5 6" key="1">
    <citation type="journal article" date="2023" name="Hortic Res">
        <title>Pangenome of water caltrop reveals structural variations and asymmetric subgenome divergence after allopolyploidization.</title>
        <authorList>
            <person name="Zhang X."/>
            <person name="Chen Y."/>
            <person name="Wang L."/>
            <person name="Yuan Y."/>
            <person name="Fang M."/>
            <person name="Shi L."/>
            <person name="Lu R."/>
            <person name="Comes H.P."/>
            <person name="Ma Y."/>
            <person name="Chen Y."/>
            <person name="Huang G."/>
            <person name="Zhou Y."/>
            <person name="Zheng Z."/>
            <person name="Qiu Y."/>
        </authorList>
    </citation>
    <scope>NUCLEOTIDE SEQUENCE [LARGE SCALE GENOMIC DNA]</scope>
    <source>
        <tissue evidence="5">Roots</tissue>
    </source>
</reference>
<dbReference type="NCBIfam" id="TIGR00756">
    <property type="entry name" value="PPR"/>
    <property type="match status" value="7"/>
</dbReference>
<feature type="repeat" description="PPR" evidence="3">
    <location>
        <begin position="408"/>
        <end position="442"/>
    </location>
</feature>
<dbReference type="Proteomes" id="UP001345219">
    <property type="component" value="Chromosome 9"/>
</dbReference>